<evidence type="ECO:0000256" key="1">
    <source>
        <dbReference type="SAM" id="SignalP"/>
    </source>
</evidence>
<dbReference type="AlphaFoldDB" id="A0A2G5TNG8"/>
<dbReference type="EMBL" id="PDUG01000005">
    <property type="protein sequence ID" value="PIC28778.1"/>
    <property type="molecule type" value="Genomic_DNA"/>
</dbReference>
<sequence length="179" mass="19743">MFHFHILLLGTFIGSTEASCRARLPGLDQNLTTVGPIIDDPQLTTTAVPDGNHSCLIPFLFKTEFYNYVAAKNTMTTTVLEECRNACLNDKGCVAIEFNENLSRCRTYAVGSGMSFRNWPCSVFSVNIHIKLILPTSEPCTPINLYKAANDEKIKSLESGEQFKILGGGTPIWTIMSAE</sequence>
<evidence type="ECO:0000259" key="2">
    <source>
        <dbReference type="PROSITE" id="PS50948"/>
    </source>
</evidence>
<evidence type="ECO:0000313" key="3">
    <source>
        <dbReference type="EMBL" id="PIC28778.1"/>
    </source>
</evidence>
<evidence type="ECO:0000313" key="4">
    <source>
        <dbReference type="Proteomes" id="UP000230233"/>
    </source>
</evidence>
<keyword evidence="1" id="KW-0732">Signal</keyword>
<gene>
    <name evidence="3" type="primary">Cnig_chr_V.g20585</name>
    <name evidence="3" type="ORF">B9Z55_020585</name>
</gene>
<keyword evidence="4" id="KW-1185">Reference proteome</keyword>
<dbReference type="Pfam" id="PF00024">
    <property type="entry name" value="PAN_1"/>
    <property type="match status" value="1"/>
</dbReference>
<comment type="caution">
    <text evidence="3">The sequence shown here is derived from an EMBL/GenBank/DDBJ whole genome shotgun (WGS) entry which is preliminary data.</text>
</comment>
<reference evidence="4" key="1">
    <citation type="submission" date="2017-10" db="EMBL/GenBank/DDBJ databases">
        <title>Rapid genome shrinkage in a self-fertile nematode reveals novel sperm competition proteins.</title>
        <authorList>
            <person name="Yin D."/>
            <person name="Schwarz E.M."/>
            <person name="Thomas C.G."/>
            <person name="Felde R.L."/>
            <person name="Korf I.F."/>
            <person name="Cutter A.D."/>
            <person name="Schartner C.M."/>
            <person name="Ralston E.J."/>
            <person name="Meyer B.J."/>
            <person name="Haag E.S."/>
        </authorList>
    </citation>
    <scope>NUCLEOTIDE SEQUENCE [LARGE SCALE GENOMIC DNA]</scope>
    <source>
        <strain evidence="4">JU1422</strain>
    </source>
</reference>
<proteinExistence type="predicted"/>
<feature type="domain" description="Apple" evidence="2">
    <location>
        <begin position="55"/>
        <end position="121"/>
    </location>
</feature>
<dbReference type="Proteomes" id="UP000230233">
    <property type="component" value="Chromosome V"/>
</dbReference>
<dbReference type="PROSITE" id="PS50948">
    <property type="entry name" value="PAN"/>
    <property type="match status" value="1"/>
</dbReference>
<dbReference type="Gene3D" id="3.50.4.10">
    <property type="entry name" value="Hepatocyte Growth Factor"/>
    <property type="match status" value="1"/>
</dbReference>
<protein>
    <recommendedName>
        <fullName evidence="2">Apple domain-containing protein</fullName>
    </recommendedName>
</protein>
<dbReference type="InterPro" id="IPR003609">
    <property type="entry name" value="Pan_app"/>
</dbReference>
<feature type="chain" id="PRO_5013640222" description="Apple domain-containing protein" evidence="1">
    <location>
        <begin position="19"/>
        <end position="179"/>
    </location>
</feature>
<accession>A0A2G5TNG8</accession>
<feature type="signal peptide" evidence="1">
    <location>
        <begin position="1"/>
        <end position="18"/>
    </location>
</feature>
<name>A0A2G5TNG8_9PELO</name>
<organism evidence="3 4">
    <name type="scientific">Caenorhabditis nigoni</name>
    <dbReference type="NCBI Taxonomy" id="1611254"/>
    <lineage>
        <taxon>Eukaryota</taxon>
        <taxon>Metazoa</taxon>
        <taxon>Ecdysozoa</taxon>
        <taxon>Nematoda</taxon>
        <taxon>Chromadorea</taxon>
        <taxon>Rhabditida</taxon>
        <taxon>Rhabditina</taxon>
        <taxon>Rhabditomorpha</taxon>
        <taxon>Rhabditoidea</taxon>
        <taxon>Rhabditidae</taxon>
        <taxon>Peloderinae</taxon>
        <taxon>Caenorhabditis</taxon>
    </lineage>
</organism>